<reference evidence="6" key="1">
    <citation type="submission" date="2015-07" db="EMBL/GenBank/DDBJ databases">
        <title>Fjat-14205 dsm 2895.</title>
        <authorList>
            <person name="Liu B."/>
            <person name="Wang J."/>
            <person name="Zhu Y."/>
            <person name="Liu G."/>
            <person name="Chen Q."/>
            <person name="Chen Z."/>
            <person name="Lan J."/>
            <person name="Che J."/>
            <person name="Ge C."/>
            <person name="Shi H."/>
            <person name="Pan Z."/>
            <person name="Liu X."/>
        </authorList>
    </citation>
    <scope>NUCLEOTIDE SEQUENCE [LARGE SCALE GENOMIC DNA]</scope>
    <source>
        <strain evidence="6">DSM 25560</strain>
    </source>
</reference>
<dbReference type="InterPro" id="IPR050879">
    <property type="entry name" value="Acyltransferase_3"/>
</dbReference>
<comment type="caution">
    <text evidence="5">The sequence shown here is derived from an EMBL/GenBank/DDBJ whole genome shotgun (WGS) entry which is preliminary data.</text>
</comment>
<feature type="transmembrane region" description="Helical" evidence="3">
    <location>
        <begin position="325"/>
        <end position="345"/>
    </location>
</feature>
<comment type="subcellular location">
    <subcellularLocation>
        <location evidence="1">Membrane</location>
    </subcellularLocation>
</comment>
<name>A0ABR5JWU2_9BACI</name>
<feature type="transmembrane region" description="Helical" evidence="3">
    <location>
        <begin position="138"/>
        <end position="158"/>
    </location>
</feature>
<evidence type="ECO:0000256" key="1">
    <source>
        <dbReference type="ARBA" id="ARBA00004370"/>
    </source>
</evidence>
<keyword evidence="3" id="KW-1133">Transmembrane helix</keyword>
<dbReference type="Proteomes" id="UP000050668">
    <property type="component" value="Unassembled WGS sequence"/>
</dbReference>
<feature type="transmembrane region" description="Helical" evidence="3">
    <location>
        <begin position="82"/>
        <end position="100"/>
    </location>
</feature>
<proteinExistence type="inferred from homology"/>
<keyword evidence="3" id="KW-0472">Membrane</keyword>
<accession>A0ABR5JWU2</accession>
<feature type="transmembrane region" description="Helical" evidence="3">
    <location>
        <begin position="39"/>
        <end position="61"/>
    </location>
</feature>
<keyword evidence="3" id="KW-0812">Transmembrane</keyword>
<feature type="transmembrane region" description="Helical" evidence="3">
    <location>
        <begin position="7"/>
        <end position="27"/>
    </location>
</feature>
<feature type="transmembrane region" description="Helical" evidence="3">
    <location>
        <begin position="258"/>
        <end position="276"/>
    </location>
</feature>
<keyword evidence="6" id="KW-1185">Reference proteome</keyword>
<evidence type="ECO:0000256" key="2">
    <source>
        <dbReference type="ARBA" id="ARBA00007400"/>
    </source>
</evidence>
<evidence type="ECO:0000313" key="6">
    <source>
        <dbReference type="Proteomes" id="UP000050668"/>
    </source>
</evidence>
<feature type="domain" description="Acyltransferase 3" evidence="4">
    <location>
        <begin position="5"/>
        <end position="341"/>
    </location>
</feature>
<feature type="transmembrane region" description="Helical" evidence="3">
    <location>
        <begin position="170"/>
        <end position="187"/>
    </location>
</feature>
<evidence type="ECO:0000256" key="3">
    <source>
        <dbReference type="SAM" id="Phobius"/>
    </source>
</evidence>
<dbReference type="Pfam" id="PF01757">
    <property type="entry name" value="Acyl_transf_3"/>
    <property type="match status" value="1"/>
</dbReference>
<evidence type="ECO:0000313" key="5">
    <source>
        <dbReference type="EMBL" id="KOS66628.1"/>
    </source>
</evidence>
<dbReference type="RefSeq" id="WP_053585324.1">
    <property type="nucleotide sequence ID" value="NZ_LGRV01000007.1"/>
</dbReference>
<dbReference type="InterPro" id="IPR002656">
    <property type="entry name" value="Acyl_transf_3_dom"/>
</dbReference>
<protein>
    <recommendedName>
        <fullName evidence="4">Acyltransferase 3 domain-containing protein</fullName>
    </recommendedName>
</protein>
<dbReference type="EMBL" id="LGRV01000007">
    <property type="protein sequence ID" value="KOS66628.1"/>
    <property type="molecule type" value="Genomic_DNA"/>
</dbReference>
<feature type="transmembrane region" description="Helical" evidence="3">
    <location>
        <begin position="199"/>
        <end position="219"/>
    </location>
</feature>
<feature type="transmembrane region" description="Helical" evidence="3">
    <location>
        <begin position="288"/>
        <end position="305"/>
    </location>
</feature>
<organism evidence="5 6">
    <name type="scientific">Lysinibacillus contaminans</name>
    <dbReference type="NCBI Taxonomy" id="1293441"/>
    <lineage>
        <taxon>Bacteria</taxon>
        <taxon>Bacillati</taxon>
        <taxon>Bacillota</taxon>
        <taxon>Bacilli</taxon>
        <taxon>Bacillales</taxon>
        <taxon>Bacillaceae</taxon>
        <taxon>Lysinibacillus</taxon>
    </lineage>
</organism>
<comment type="similarity">
    <text evidence="2">Belongs to the acyltransferase 3 family.</text>
</comment>
<dbReference type="PANTHER" id="PTHR23028:SF53">
    <property type="entry name" value="ACYL_TRANSF_3 DOMAIN-CONTAINING PROTEIN"/>
    <property type="match status" value="1"/>
</dbReference>
<gene>
    <name evidence="5" type="ORF">AEA09_17990</name>
</gene>
<dbReference type="PANTHER" id="PTHR23028">
    <property type="entry name" value="ACETYLTRANSFERASE"/>
    <property type="match status" value="1"/>
</dbReference>
<sequence>MINTLTSLRFFAALAVFFSHLAILTTFDETKWLFERILYQGYLGVTFFFVLSGFILTFNYFDKFKTISKAKLKTFLINRVARIYPVYVLTFLLSITLFYFNGLPFDIKTLSSVALANLTLTQSFIPDMKYYFSFNSPGWSISDEMFFYLLFPFVIFLMHKFKFLKNIKSLVIICVLFYISCFLFVWFTKDSPLDHWKFYVFPVFRFGDFLIGVLLGVAFKQLNSISKKGNFALFTFLEGLSIVCFVIALYFAPHVHVSLTYGVYYLPSLALIIWVFAQQRGFFSRLLVHRKLIYLGEISFSFYLLHRTVFKYTEKVPLFTSNALIYILITLGITLALSHLVYKYFEIPMKNRIKYKFSRY</sequence>
<evidence type="ECO:0000259" key="4">
    <source>
        <dbReference type="Pfam" id="PF01757"/>
    </source>
</evidence>
<feature type="transmembrane region" description="Helical" evidence="3">
    <location>
        <begin position="231"/>
        <end position="252"/>
    </location>
</feature>